<dbReference type="EMBL" id="JBDJPC010000012">
    <property type="protein sequence ID" value="KAL1489197.1"/>
    <property type="molecule type" value="Genomic_DNA"/>
</dbReference>
<evidence type="ECO:0000256" key="1">
    <source>
        <dbReference type="SAM" id="Phobius"/>
    </source>
</evidence>
<dbReference type="AlphaFoldDB" id="A0ABD1E5I0"/>
<protein>
    <recommendedName>
        <fullName evidence="4">HECT domain-containing protein</fullName>
    </recommendedName>
</protein>
<evidence type="ECO:0008006" key="4">
    <source>
        <dbReference type="Google" id="ProtNLM"/>
    </source>
</evidence>
<proteinExistence type="predicted"/>
<feature type="transmembrane region" description="Helical" evidence="1">
    <location>
        <begin position="451"/>
        <end position="478"/>
    </location>
</feature>
<dbReference type="Gene3D" id="3.90.1750.10">
    <property type="entry name" value="Hect, E3 ligase catalytic domains"/>
    <property type="match status" value="1"/>
</dbReference>
<keyword evidence="3" id="KW-1185">Reference proteome</keyword>
<comment type="caution">
    <text evidence="2">The sequence shown here is derived from an EMBL/GenBank/DDBJ whole genome shotgun (WGS) entry which is preliminary data.</text>
</comment>
<dbReference type="SUPFAM" id="SSF56204">
    <property type="entry name" value="Hect, E3 ligase catalytic domain"/>
    <property type="match status" value="1"/>
</dbReference>
<accession>A0ABD1E5I0</accession>
<dbReference type="InterPro" id="IPR035983">
    <property type="entry name" value="Hect_E3_ubiquitin_ligase"/>
</dbReference>
<sequence length="480" mass="54629">MNEFKFDLFDYQKNQIDEDTTVDSLLECIGLTKLRFYLASKKIPATDTGNSQIEIVDLSECSSNDVYPTEGSCCSTAINEHPIMNSVASSYEYVSETSHDINDDDTHKSSKETIKGSQTLQQLSTDYNVLVNSILDEICVNSNTVFNTSNASDYSISWNLSSTEEKAAPVFTSFHDITKSLQDQIDETKVNKFNIYRDDIFACCIRALRRKSFAPFNRISVKFSDIEGMSEGAVDEGGPKREMFRLVLSTIKNSNLFVGNKKKHISLNEAGRLIALSLVHGGPAPHFFSELLFNLVVGNDVEGMQFGIEDVTEEIRDSLINLQNAKNLTEARDIIISNNIFSIAGYTFISNEEDKIKIIQGTLRFYVVSRIKEALDQFVEGLKTCGVYNYLKEYPHLFRSEMCDNPKSITSDDFEQLFSINYSEQGSNHRQKENKIISFFRDYLVDCERKILVFIFLFFILFLRVVAIYLIPVFFVIFSE</sequence>
<organism evidence="2 3">
    <name type="scientific">Hypothenemus hampei</name>
    <name type="common">Coffee berry borer</name>
    <dbReference type="NCBI Taxonomy" id="57062"/>
    <lineage>
        <taxon>Eukaryota</taxon>
        <taxon>Metazoa</taxon>
        <taxon>Ecdysozoa</taxon>
        <taxon>Arthropoda</taxon>
        <taxon>Hexapoda</taxon>
        <taxon>Insecta</taxon>
        <taxon>Pterygota</taxon>
        <taxon>Neoptera</taxon>
        <taxon>Endopterygota</taxon>
        <taxon>Coleoptera</taxon>
        <taxon>Polyphaga</taxon>
        <taxon>Cucujiformia</taxon>
        <taxon>Curculionidae</taxon>
        <taxon>Scolytinae</taxon>
        <taxon>Hypothenemus</taxon>
    </lineage>
</organism>
<name>A0ABD1E5I0_HYPHA</name>
<reference evidence="2 3" key="1">
    <citation type="submission" date="2024-05" db="EMBL/GenBank/DDBJ databases">
        <title>Genetic variation in Jamaican populations of the coffee berry borer (Hypothenemus hampei).</title>
        <authorList>
            <person name="Errbii M."/>
            <person name="Myrie A."/>
        </authorList>
    </citation>
    <scope>NUCLEOTIDE SEQUENCE [LARGE SCALE GENOMIC DNA]</scope>
    <source>
        <strain evidence="2">JA-Hopewell-2020-01-JO</strain>
        <tissue evidence="2">Whole body</tissue>
    </source>
</reference>
<evidence type="ECO:0000313" key="3">
    <source>
        <dbReference type="Proteomes" id="UP001566132"/>
    </source>
</evidence>
<keyword evidence="1" id="KW-0812">Transmembrane</keyword>
<evidence type="ECO:0000313" key="2">
    <source>
        <dbReference type="EMBL" id="KAL1489197.1"/>
    </source>
</evidence>
<keyword evidence="1" id="KW-1133">Transmembrane helix</keyword>
<gene>
    <name evidence="2" type="ORF">ABEB36_014130</name>
</gene>
<dbReference type="Proteomes" id="UP001566132">
    <property type="component" value="Unassembled WGS sequence"/>
</dbReference>
<keyword evidence="1" id="KW-0472">Membrane</keyword>